<evidence type="ECO:0008006" key="4">
    <source>
        <dbReference type="Google" id="ProtNLM"/>
    </source>
</evidence>
<evidence type="ECO:0000256" key="1">
    <source>
        <dbReference type="SAM" id="MobiDB-lite"/>
    </source>
</evidence>
<dbReference type="Proteomes" id="UP001240447">
    <property type="component" value="Unassembled WGS sequence"/>
</dbReference>
<feature type="region of interest" description="Disordered" evidence="1">
    <location>
        <begin position="1"/>
        <end position="33"/>
    </location>
</feature>
<comment type="caution">
    <text evidence="2">The sequence shown here is derived from an EMBL/GenBank/DDBJ whole genome shotgun (WGS) entry which is preliminary data.</text>
</comment>
<keyword evidence="3" id="KW-1185">Reference proteome</keyword>
<gene>
    <name evidence="2" type="ORF">J2S59_003237</name>
</gene>
<dbReference type="Pfam" id="PF06999">
    <property type="entry name" value="Suc_Fer-like"/>
    <property type="match status" value="1"/>
</dbReference>
<dbReference type="InterPro" id="IPR036249">
    <property type="entry name" value="Thioredoxin-like_sf"/>
</dbReference>
<evidence type="ECO:0000313" key="2">
    <source>
        <dbReference type="EMBL" id="MDP9823428.1"/>
    </source>
</evidence>
<dbReference type="EMBL" id="JAUSQM010000001">
    <property type="protein sequence ID" value="MDP9823428.1"/>
    <property type="molecule type" value="Genomic_DNA"/>
</dbReference>
<protein>
    <recommendedName>
        <fullName evidence="4">Sucrase ferredoxin</fullName>
    </recommendedName>
</protein>
<accession>A0ABT9NSQ5</accession>
<dbReference type="InterPro" id="IPR009737">
    <property type="entry name" value="Aim32/Apd1-like"/>
</dbReference>
<dbReference type="RefSeq" id="WP_246360480.1">
    <property type="nucleotide sequence ID" value="NZ_CCXJ01000607.1"/>
</dbReference>
<reference evidence="2 3" key="1">
    <citation type="submission" date="2023-07" db="EMBL/GenBank/DDBJ databases">
        <title>Sequencing the genomes of 1000 actinobacteria strains.</title>
        <authorList>
            <person name="Klenk H.-P."/>
        </authorList>
    </citation>
    <scope>NUCLEOTIDE SEQUENCE [LARGE SCALE GENOMIC DNA]</scope>
    <source>
        <strain evidence="2 3">GD13</strain>
    </source>
</reference>
<organism evidence="2 3">
    <name type="scientific">Nocardioides massiliensis</name>
    <dbReference type="NCBI Taxonomy" id="1325935"/>
    <lineage>
        <taxon>Bacteria</taxon>
        <taxon>Bacillati</taxon>
        <taxon>Actinomycetota</taxon>
        <taxon>Actinomycetes</taxon>
        <taxon>Propionibacteriales</taxon>
        <taxon>Nocardioidaceae</taxon>
        <taxon>Nocardioides</taxon>
    </lineage>
</organism>
<sequence>MTAPSVPSSSSGGFVAREEVPDGTGCSAGSLTAQEPLAGSAPHAVAWVALEQDGPWGAKALTDSLLDPDLGRSLEAACAAHGIRPQLIRPPGRHSNGRTEGHRTLLVAHTAPGSSWLLEAAIEDPARVLDLDLAALAAGDRAAVRDSLPELEATDEAHLMVCTNAKRDTCCAVLGRPVARDAWSAAPRRVWETTHISGHRFAATTVVLPSGYVHGRLDTETALQVLADADVGLVVPDVGSQGGVRGRSTWSPAGQVAEVEVRRATGEEDMDVLLVLGESAGDDGATDVTVGHTDGRRWTVRVRTVETGRLRAQSCGKETVDLVHLSGEVVSPA</sequence>
<dbReference type="SUPFAM" id="SSF52833">
    <property type="entry name" value="Thioredoxin-like"/>
    <property type="match status" value="1"/>
</dbReference>
<feature type="compositionally biased region" description="Low complexity" evidence="1">
    <location>
        <begin position="1"/>
        <end position="15"/>
    </location>
</feature>
<proteinExistence type="predicted"/>
<dbReference type="InterPro" id="IPR010350">
    <property type="entry name" value="Aim32/Apd1-like_bac"/>
</dbReference>
<name>A0ABT9NSQ5_9ACTN</name>
<evidence type="ECO:0000313" key="3">
    <source>
        <dbReference type="Proteomes" id="UP001240447"/>
    </source>
</evidence>
<dbReference type="PIRSF" id="PIRSF035042">
    <property type="entry name" value="UCP035042_thirdx"/>
    <property type="match status" value="1"/>
</dbReference>